<accession>A0ACC1MVG8</accession>
<comment type="caution">
    <text evidence="1">The sequence shown here is derived from an EMBL/GenBank/DDBJ whole genome shotgun (WGS) entry which is preliminary data.</text>
</comment>
<proteinExistence type="predicted"/>
<protein>
    <submittedName>
        <fullName evidence="1">Uncharacterized protein</fullName>
    </submittedName>
</protein>
<keyword evidence="2" id="KW-1185">Reference proteome</keyword>
<dbReference type="Proteomes" id="UP001143910">
    <property type="component" value="Unassembled WGS sequence"/>
</dbReference>
<sequence>MRDGEERSRAAINWDDGPDAFQGTVNLMNLPESGNGGDGSEMDAKNMMPTMHTAGKPWFVVGTKADLPETRENFKELQAYLDAVTTGTEPHPSGIDRAWTKRVTAIPISAIKGQGVDRIVHWTVGLLGE</sequence>
<reference evidence="1" key="1">
    <citation type="submission" date="2022-08" db="EMBL/GenBank/DDBJ databases">
        <title>Genome Sequence of Lecanicillium fungicola.</title>
        <authorList>
            <person name="Buettner E."/>
        </authorList>
    </citation>
    <scope>NUCLEOTIDE SEQUENCE</scope>
    <source>
        <strain evidence="1">Babe33</strain>
    </source>
</reference>
<dbReference type="EMBL" id="JANJQO010001428">
    <property type="protein sequence ID" value="KAJ2971000.1"/>
    <property type="molecule type" value="Genomic_DNA"/>
</dbReference>
<gene>
    <name evidence="1" type="ORF">NQ176_g7909</name>
</gene>
<name>A0ACC1MVG8_9HYPO</name>
<organism evidence="1 2">
    <name type="scientific">Zarea fungicola</name>
    <dbReference type="NCBI Taxonomy" id="93591"/>
    <lineage>
        <taxon>Eukaryota</taxon>
        <taxon>Fungi</taxon>
        <taxon>Dikarya</taxon>
        <taxon>Ascomycota</taxon>
        <taxon>Pezizomycotina</taxon>
        <taxon>Sordariomycetes</taxon>
        <taxon>Hypocreomycetidae</taxon>
        <taxon>Hypocreales</taxon>
        <taxon>Cordycipitaceae</taxon>
        <taxon>Zarea</taxon>
    </lineage>
</organism>
<evidence type="ECO:0000313" key="1">
    <source>
        <dbReference type="EMBL" id="KAJ2971000.1"/>
    </source>
</evidence>
<evidence type="ECO:0000313" key="2">
    <source>
        <dbReference type="Proteomes" id="UP001143910"/>
    </source>
</evidence>